<reference evidence="1 2" key="1">
    <citation type="submission" date="2021-01" db="EMBL/GenBank/DDBJ databases">
        <authorList>
            <person name="Ruan W."/>
            <person name="Khan S.A."/>
            <person name="Jeon C.O."/>
        </authorList>
    </citation>
    <scope>NUCLEOTIDE SEQUENCE [LARGE SCALE GENOMIC DNA]</scope>
    <source>
        <strain evidence="1 2">R798</strain>
    </source>
</reference>
<evidence type="ECO:0000313" key="1">
    <source>
        <dbReference type="EMBL" id="MBZ2210090.1"/>
    </source>
</evidence>
<dbReference type="EMBL" id="JAFBIL020000015">
    <property type="protein sequence ID" value="MBZ2210090.1"/>
    <property type="molecule type" value="Genomic_DNA"/>
</dbReference>
<comment type="caution">
    <text evidence="1">The sequence shown here is derived from an EMBL/GenBank/DDBJ whole genome shotgun (WGS) entry which is preliminary data.</text>
</comment>
<accession>A0ABS7SW00</accession>
<proteinExistence type="predicted"/>
<keyword evidence="2" id="KW-1185">Reference proteome</keyword>
<name>A0ABS7SW00_9BURK</name>
<dbReference type="Proteomes" id="UP000809349">
    <property type="component" value="Unassembled WGS sequence"/>
</dbReference>
<dbReference type="RefSeq" id="WP_223471341.1">
    <property type="nucleotide sequence ID" value="NZ_JAFBIL020000015.1"/>
</dbReference>
<organism evidence="1 2">
    <name type="scientific">Massilia soli</name>
    <dbReference type="NCBI Taxonomy" id="2792854"/>
    <lineage>
        <taxon>Bacteria</taxon>
        <taxon>Pseudomonadati</taxon>
        <taxon>Pseudomonadota</taxon>
        <taxon>Betaproteobacteria</taxon>
        <taxon>Burkholderiales</taxon>
        <taxon>Oxalobacteraceae</taxon>
        <taxon>Telluria group</taxon>
        <taxon>Massilia</taxon>
    </lineage>
</organism>
<protein>
    <submittedName>
        <fullName evidence="1">Uncharacterized protein</fullName>
    </submittedName>
</protein>
<gene>
    <name evidence="1" type="ORF">I4X03_022735</name>
</gene>
<reference evidence="1 2" key="2">
    <citation type="submission" date="2021-08" db="EMBL/GenBank/DDBJ databases">
        <title>Massilia sp. R798.</title>
        <authorList>
            <person name="Baek J.H."/>
            <person name="Jung H.S."/>
            <person name="Kim K.R."/>
            <person name="Jeon C.O."/>
        </authorList>
    </citation>
    <scope>NUCLEOTIDE SEQUENCE [LARGE SCALE GENOMIC DNA]</scope>
    <source>
        <strain evidence="1 2">R798</strain>
    </source>
</reference>
<sequence>MYRKLVRYDQWHFAEVDPVCLRRMAIRLRDLIVQKVDRSNDIYGFYSSTMPVIEAAIRGEITESMDEDESHFISRNYYHDKSEGSLPPEYDQDFMTAVAEFSVTAEALSLEDFDEVLLDGVTYGWVDFEEPGDWPDKVKHS</sequence>
<evidence type="ECO:0000313" key="2">
    <source>
        <dbReference type="Proteomes" id="UP000809349"/>
    </source>
</evidence>